<dbReference type="Gene3D" id="3.40.50.720">
    <property type="entry name" value="NAD(P)-binding Rossmann-like Domain"/>
    <property type="match status" value="1"/>
</dbReference>
<gene>
    <name evidence="2" type="primary">rfbG</name>
    <name evidence="2" type="ORF">E2F50_03175</name>
</gene>
<dbReference type="EMBL" id="SMTL01000001">
    <property type="protein sequence ID" value="TDK39144.1"/>
    <property type="molecule type" value="Genomic_DNA"/>
</dbReference>
<dbReference type="GO" id="GO:0047733">
    <property type="term" value="F:CDP-glucose 4,6-dehydratase activity"/>
    <property type="evidence" value="ECO:0007669"/>
    <property type="project" value="UniProtKB-EC"/>
</dbReference>
<dbReference type="PANTHER" id="PTHR43000">
    <property type="entry name" value="DTDP-D-GLUCOSE 4,6-DEHYDRATASE-RELATED"/>
    <property type="match status" value="1"/>
</dbReference>
<organism evidence="2 3">
    <name type="scientific">Rhizobium deserti</name>
    <dbReference type="NCBI Taxonomy" id="2547961"/>
    <lineage>
        <taxon>Bacteria</taxon>
        <taxon>Pseudomonadati</taxon>
        <taxon>Pseudomonadota</taxon>
        <taxon>Alphaproteobacteria</taxon>
        <taxon>Hyphomicrobiales</taxon>
        <taxon>Rhizobiaceae</taxon>
        <taxon>Rhizobium/Agrobacterium group</taxon>
        <taxon>Rhizobium</taxon>
    </lineage>
</organism>
<proteinExistence type="predicted"/>
<dbReference type="Pfam" id="PF16363">
    <property type="entry name" value="GDP_Man_Dehyd"/>
    <property type="match status" value="1"/>
</dbReference>
<evidence type="ECO:0000313" key="3">
    <source>
        <dbReference type="Proteomes" id="UP000295238"/>
    </source>
</evidence>
<reference evidence="2 3" key="1">
    <citation type="submission" date="2019-03" db="EMBL/GenBank/DDBJ databases">
        <title>Rhizobium sp. nov., an bacterium isolated from biocrust in Mu Us Desert.</title>
        <authorList>
            <person name="Lixiong L."/>
        </authorList>
    </citation>
    <scope>NUCLEOTIDE SEQUENCE [LARGE SCALE GENOMIC DNA]</scope>
    <source>
        <strain evidence="2 3">SPY-1</strain>
    </source>
</reference>
<dbReference type="InterPro" id="IPR016040">
    <property type="entry name" value="NAD(P)-bd_dom"/>
</dbReference>
<sequence>MRSDFLNVYAGQTVLVTGHSGFKGSWLTTWLHELGAKVIAASLPPDQGEDSLFAAAKIEELCDGRWLDIRDADGVFSLVEEIRPRIIFHLAAQALVHRGYREPLFTFGTNIMGAANVLEAARQTSSVEAVVFVTSDKVYDNREWLWAYRENDALGGLDPYSASKGAAELVARPYMTVLKSEGDRLRVATGRGGNVIGGGDWSADRIVPDVVRALRKGEALVLRRPDATRPWQHVLELCCGYLTLGARLLNGSPARSMTARSFIGSYNFGPDRANEMPVRELTKAALQAWGDPSYPVEFGPAELHEATYLRVDSSKSQFTLGWKPHLTFQETIEWTMNWYSDYCNARYDARSLMLKQIDAYSNLYLRETQ</sequence>
<dbReference type="RefSeq" id="WP_133314593.1">
    <property type="nucleotide sequence ID" value="NZ_SMTL01000001.1"/>
</dbReference>
<dbReference type="Proteomes" id="UP000295238">
    <property type="component" value="Unassembled WGS sequence"/>
</dbReference>
<evidence type="ECO:0000259" key="1">
    <source>
        <dbReference type="Pfam" id="PF16363"/>
    </source>
</evidence>
<comment type="caution">
    <text evidence="2">The sequence shown here is derived from an EMBL/GenBank/DDBJ whole genome shotgun (WGS) entry which is preliminary data.</text>
</comment>
<keyword evidence="3" id="KW-1185">Reference proteome</keyword>
<dbReference type="Gene3D" id="3.90.25.10">
    <property type="entry name" value="UDP-galactose 4-epimerase, domain 1"/>
    <property type="match status" value="1"/>
</dbReference>
<keyword evidence="2" id="KW-0456">Lyase</keyword>
<protein>
    <submittedName>
        <fullName evidence="2">CDP-glucose 4,6-dehydratase</fullName>
        <ecNumber evidence="2">4.2.1.45</ecNumber>
    </submittedName>
</protein>
<dbReference type="SUPFAM" id="SSF51735">
    <property type="entry name" value="NAD(P)-binding Rossmann-fold domains"/>
    <property type="match status" value="1"/>
</dbReference>
<name>A0A4R5UN35_9HYPH</name>
<dbReference type="InterPro" id="IPR013445">
    <property type="entry name" value="CDP_4_6_deHydtase"/>
</dbReference>
<dbReference type="InterPro" id="IPR036291">
    <property type="entry name" value="NAD(P)-bd_dom_sf"/>
</dbReference>
<dbReference type="EC" id="4.2.1.45" evidence="2"/>
<accession>A0A4R5UN35</accession>
<dbReference type="NCBIfam" id="TIGR02622">
    <property type="entry name" value="CDP_4_6_dhtase"/>
    <property type="match status" value="1"/>
</dbReference>
<evidence type="ECO:0000313" key="2">
    <source>
        <dbReference type="EMBL" id="TDK39144.1"/>
    </source>
</evidence>
<feature type="domain" description="NAD(P)-binding" evidence="1">
    <location>
        <begin position="15"/>
        <end position="333"/>
    </location>
</feature>
<dbReference type="AlphaFoldDB" id="A0A4R5UN35"/>
<dbReference type="OrthoDB" id="9801785at2"/>